<feature type="compositionally biased region" description="Polar residues" evidence="1">
    <location>
        <begin position="1"/>
        <end position="22"/>
    </location>
</feature>
<protein>
    <submittedName>
        <fullName evidence="2">Uncharacterized protein</fullName>
    </submittedName>
</protein>
<evidence type="ECO:0000313" key="3">
    <source>
        <dbReference type="Proteomes" id="UP001227543"/>
    </source>
</evidence>
<reference evidence="2 3" key="1">
    <citation type="submission" date="2016-10" db="EMBL/GenBank/DDBJ databases">
        <title>The genome sequence of Colletotrichum fioriniae PJ7.</title>
        <authorList>
            <person name="Baroncelli R."/>
        </authorList>
    </citation>
    <scope>NUCLEOTIDE SEQUENCE [LARGE SCALE GENOMIC DNA]</scope>
    <source>
        <strain evidence="2 3">Tom-12</strain>
    </source>
</reference>
<evidence type="ECO:0000313" key="2">
    <source>
        <dbReference type="EMBL" id="KAK1498009.1"/>
    </source>
</evidence>
<dbReference type="EMBL" id="MLFU01000024">
    <property type="protein sequence ID" value="KAK1498009.1"/>
    <property type="molecule type" value="Genomic_DNA"/>
</dbReference>
<accession>A0ABQ9R8I3</accession>
<dbReference type="RefSeq" id="XP_060381722.1">
    <property type="nucleotide sequence ID" value="XM_060523668.1"/>
</dbReference>
<feature type="region of interest" description="Disordered" evidence="1">
    <location>
        <begin position="325"/>
        <end position="352"/>
    </location>
</feature>
<evidence type="ECO:0000256" key="1">
    <source>
        <dbReference type="SAM" id="MobiDB-lite"/>
    </source>
</evidence>
<keyword evidence="3" id="KW-1185">Reference proteome</keyword>
<gene>
    <name evidence="2" type="ORF">CTAM01_07646</name>
</gene>
<dbReference type="Proteomes" id="UP001227543">
    <property type="component" value="Unassembled WGS sequence"/>
</dbReference>
<organism evidence="2 3">
    <name type="scientific">Colletotrichum tamarilloi</name>
    <dbReference type="NCBI Taxonomy" id="1209934"/>
    <lineage>
        <taxon>Eukaryota</taxon>
        <taxon>Fungi</taxon>
        <taxon>Dikarya</taxon>
        <taxon>Ascomycota</taxon>
        <taxon>Pezizomycotina</taxon>
        <taxon>Sordariomycetes</taxon>
        <taxon>Hypocreomycetidae</taxon>
        <taxon>Glomerellales</taxon>
        <taxon>Glomerellaceae</taxon>
        <taxon>Colletotrichum</taxon>
        <taxon>Colletotrichum acutatum species complex</taxon>
    </lineage>
</organism>
<dbReference type="GeneID" id="85407906"/>
<sequence length="419" mass="46575">MRVTSSHRPSTYRQSGSPTSGKAPNVASRRDSAARADPAAEIHGSAGFPSLLTGHHHHRPPSSPPPTQYCYCSSPPPVVPIVKRLHRDVRELPLGQTSVQALIRRPAASLRTRGCGFAALRLAPVLTSGPVLPLHPIVLFADQRSSNQPGVTRCRRRRHSSTSKASLRFRRRHPTALKTLFVSMSLGHSAGLYTVVGVHGATQPCHKMMVDVENDRKRIPTASANHLHHIPREKARRGTRTAEKEKTRWISSAGAFSWRRQTRRKCSLVFGLWSLVFGLGRRAHNVTAHIRLPYAYASLRLSQYRSGYACEEPAIHRRQFRARLTGSRAAPRPRGGTLPADPVPSSRQGEKTERVHALQKASRMKFPGQRSLANDCFRKPCNGCWTRRLQLRQGIYLHASQYRPICTLFAPSSHQAGAP</sequence>
<feature type="region of interest" description="Disordered" evidence="1">
    <location>
        <begin position="1"/>
        <end position="69"/>
    </location>
</feature>
<name>A0ABQ9R8I3_9PEZI</name>
<proteinExistence type="predicted"/>
<comment type="caution">
    <text evidence="2">The sequence shown here is derived from an EMBL/GenBank/DDBJ whole genome shotgun (WGS) entry which is preliminary data.</text>
</comment>
<feature type="compositionally biased region" description="Basic and acidic residues" evidence="1">
    <location>
        <begin position="28"/>
        <end position="40"/>
    </location>
</feature>